<reference evidence="2" key="2">
    <citation type="journal article" date="2022" name="Res Sq">
        <title>Comparative Genomics Reveals Insights into the Divergent Evolution of Astigmatic Mites and Household Pest Adaptations.</title>
        <authorList>
            <person name="Xiong Q."/>
            <person name="Wan A.T.-Y."/>
            <person name="Liu X.-Y."/>
            <person name="Fung C.S.-H."/>
            <person name="Xiao X."/>
            <person name="Malainual N."/>
            <person name="Hou J."/>
            <person name="Wang L."/>
            <person name="Wang M."/>
            <person name="Yang K."/>
            <person name="Cui Y."/>
            <person name="Leung E."/>
            <person name="Nong W."/>
            <person name="Shin S.-K."/>
            <person name="Au S."/>
            <person name="Jeong K.Y."/>
            <person name="Chew F.T."/>
            <person name="Hui J."/>
            <person name="Leung T.F."/>
            <person name="Tungtrongchitr A."/>
            <person name="Zhong N."/>
            <person name="Liu Z."/>
            <person name="Tsui S."/>
        </authorList>
    </citation>
    <scope>NUCLEOTIDE SEQUENCE</scope>
    <source>
        <strain evidence="2">Derf</strain>
        <tissue evidence="2">Whole organism</tissue>
    </source>
</reference>
<sequence length="66" mass="7725">MTGLCRRKKKLRAKKNQPSNEGSMNESYEIRNLSIKPITGFKMDFGFNKKKKNEEKEIPINNTHVK</sequence>
<evidence type="ECO:0000313" key="2">
    <source>
        <dbReference type="EMBL" id="KAH9520938.1"/>
    </source>
</evidence>
<dbReference type="AlphaFoldDB" id="A0A922I7Q3"/>
<feature type="region of interest" description="Disordered" evidence="1">
    <location>
        <begin position="1"/>
        <end position="28"/>
    </location>
</feature>
<feature type="compositionally biased region" description="Polar residues" evidence="1">
    <location>
        <begin position="16"/>
        <end position="26"/>
    </location>
</feature>
<proteinExistence type="predicted"/>
<keyword evidence="3" id="KW-1185">Reference proteome</keyword>
<feature type="compositionally biased region" description="Basic residues" evidence="1">
    <location>
        <begin position="1"/>
        <end position="15"/>
    </location>
</feature>
<dbReference type="Proteomes" id="UP000790347">
    <property type="component" value="Unassembled WGS sequence"/>
</dbReference>
<comment type="caution">
    <text evidence="2">The sequence shown here is derived from an EMBL/GenBank/DDBJ whole genome shotgun (WGS) entry which is preliminary data.</text>
</comment>
<organism evidence="2 3">
    <name type="scientific">Dermatophagoides farinae</name>
    <name type="common">American house dust mite</name>
    <dbReference type="NCBI Taxonomy" id="6954"/>
    <lineage>
        <taxon>Eukaryota</taxon>
        <taxon>Metazoa</taxon>
        <taxon>Ecdysozoa</taxon>
        <taxon>Arthropoda</taxon>
        <taxon>Chelicerata</taxon>
        <taxon>Arachnida</taxon>
        <taxon>Acari</taxon>
        <taxon>Acariformes</taxon>
        <taxon>Sarcoptiformes</taxon>
        <taxon>Astigmata</taxon>
        <taxon>Psoroptidia</taxon>
        <taxon>Analgoidea</taxon>
        <taxon>Pyroglyphidae</taxon>
        <taxon>Dermatophagoidinae</taxon>
        <taxon>Dermatophagoides</taxon>
    </lineage>
</organism>
<reference evidence="2" key="1">
    <citation type="submission" date="2013-05" db="EMBL/GenBank/DDBJ databases">
        <authorList>
            <person name="Yim A.K.Y."/>
            <person name="Chan T.F."/>
            <person name="Ji K.M."/>
            <person name="Liu X.Y."/>
            <person name="Zhou J.W."/>
            <person name="Li R.Q."/>
            <person name="Yang K.Y."/>
            <person name="Li J."/>
            <person name="Li M."/>
            <person name="Law P.T.W."/>
            <person name="Wu Y.L."/>
            <person name="Cai Z.L."/>
            <person name="Qin H."/>
            <person name="Bao Y."/>
            <person name="Leung R.K.K."/>
            <person name="Ng P.K.S."/>
            <person name="Zou J."/>
            <person name="Zhong X.J."/>
            <person name="Ran P.X."/>
            <person name="Zhong N.S."/>
            <person name="Liu Z.G."/>
            <person name="Tsui S.K.W."/>
        </authorList>
    </citation>
    <scope>NUCLEOTIDE SEQUENCE</scope>
    <source>
        <strain evidence="2">Derf</strain>
        <tissue evidence="2">Whole organism</tissue>
    </source>
</reference>
<name>A0A922I7Q3_DERFA</name>
<evidence type="ECO:0000313" key="3">
    <source>
        <dbReference type="Proteomes" id="UP000790347"/>
    </source>
</evidence>
<evidence type="ECO:0000256" key="1">
    <source>
        <dbReference type="SAM" id="MobiDB-lite"/>
    </source>
</evidence>
<protein>
    <submittedName>
        <fullName evidence="2">Uncharacterized protein</fullName>
    </submittedName>
</protein>
<accession>A0A922I7Q3</accession>
<dbReference type="EMBL" id="ASGP02000002">
    <property type="protein sequence ID" value="KAH9520938.1"/>
    <property type="molecule type" value="Genomic_DNA"/>
</dbReference>
<gene>
    <name evidence="2" type="ORF">DERF_004616</name>
</gene>